<dbReference type="Gene3D" id="3.40.50.1100">
    <property type="match status" value="1"/>
</dbReference>
<keyword evidence="6" id="KW-1185">Reference proteome</keyword>
<comment type="similarity">
    <text evidence="2">Belongs to the ACC deaminase/D-cysteine desulfhydrase family.</text>
</comment>
<evidence type="ECO:0000256" key="3">
    <source>
        <dbReference type="ARBA" id="ARBA00022898"/>
    </source>
</evidence>
<dbReference type="STRING" id="3055.A0A2K3E6T7"/>
<dbReference type="GeneID" id="5715391"/>
<dbReference type="PANTHER" id="PTHR43780:SF7">
    <property type="entry name" value="D-CYSTEINE DESULFHYDRASE 2, MITOCHONDRIAL"/>
    <property type="match status" value="1"/>
</dbReference>
<dbReference type="OrthoDB" id="10266364at2759"/>
<protein>
    <recommendedName>
        <fullName evidence="4">Tryptophan synthase beta chain-like PALP domain-containing protein</fullName>
    </recommendedName>
</protein>
<dbReference type="InParanoid" id="A0A2K3E6T7"/>
<comment type="cofactor">
    <cofactor evidence="1">
        <name>pyridoxal 5'-phosphate</name>
        <dbReference type="ChEBI" id="CHEBI:597326"/>
    </cofactor>
</comment>
<organism evidence="5 6">
    <name type="scientific">Chlamydomonas reinhardtii</name>
    <name type="common">Chlamydomonas smithii</name>
    <dbReference type="NCBI Taxonomy" id="3055"/>
    <lineage>
        <taxon>Eukaryota</taxon>
        <taxon>Viridiplantae</taxon>
        <taxon>Chlorophyta</taxon>
        <taxon>core chlorophytes</taxon>
        <taxon>Chlorophyceae</taxon>
        <taxon>CS clade</taxon>
        <taxon>Chlamydomonadales</taxon>
        <taxon>Chlamydomonadaceae</taxon>
        <taxon>Chlamydomonas</taxon>
    </lineage>
</organism>
<dbReference type="Pfam" id="PF00291">
    <property type="entry name" value="PALP"/>
    <property type="match status" value="1"/>
</dbReference>
<evidence type="ECO:0000313" key="5">
    <source>
        <dbReference type="EMBL" id="PNW88491.1"/>
    </source>
</evidence>
<dbReference type="RefSeq" id="XP_001689596.2">
    <property type="nucleotide sequence ID" value="XM_001689544.2"/>
</dbReference>
<name>A0A2K3E6T7_CHLRE</name>
<dbReference type="EMBL" id="CM008962">
    <property type="protein sequence ID" value="PNW88491.1"/>
    <property type="molecule type" value="Genomic_DNA"/>
</dbReference>
<dbReference type="FunCoup" id="A0A2K3E6T7">
    <property type="interactions" value="196"/>
</dbReference>
<dbReference type="InterPro" id="IPR027278">
    <property type="entry name" value="ACCD_DCysDesulf"/>
</dbReference>
<gene>
    <name evidence="5" type="ORF">CHLRE_01g031850v5</name>
</gene>
<evidence type="ECO:0000256" key="1">
    <source>
        <dbReference type="ARBA" id="ARBA00001933"/>
    </source>
</evidence>
<dbReference type="AlphaFoldDB" id="A0A2K3E6T7"/>
<dbReference type="PANTHER" id="PTHR43780">
    <property type="entry name" value="1-AMINOCYCLOPROPANE-1-CARBOXYLATE DEAMINASE-RELATED"/>
    <property type="match status" value="1"/>
</dbReference>
<dbReference type="Gramene" id="PNW88491">
    <property type="protein sequence ID" value="PNW88491"/>
    <property type="gene ID" value="CHLRE_01g031850v5"/>
</dbReference>
<sequence length="486" mass="49372">MALPRPVPLSGRAGVPPLASTIDASHAALGSFLQQRHWLRRTADTPVQLVHVPTQRPGPAFTGQHAATAAAAAPAAPAARATGPAAAGWWLLRDDLLHPVLGGNKVRKLDGLLPELVQAGVTDVVTCGGVQSAHTAAVAVAAAELGLRSHLLIRGEAPQVPTGYQLVTRMYGTHVSYVTRAEYADRAAMFDRRVEQVRQQDAAAKVAVIAEGGGDAAALLGLVRLSHWLLGAASTCGVGSSSSGGGAPGEQDARQLLPEGLGSSRRLVTDVGALPHPQSTPYRILVDSGTGTTAIGLAIGIALLGLPWTVVGIMLAGEESYYRSQAQQLLSSFLQRYGPELYGIGRAEATGLGGARGGSSTVGASATAAAAEAGGAGEASAGALPLQWVPRLVPRRFGKVFPQDIATCKQVAQSHGIGLDPIYSLSAWELACWEAQQAAVAAAAAAPAAGAVDAGMGGVTATPVVMLHGGGALGLHGLAQRYPGAF</sequence>
<dbReference type="Proteomes" id="UP000006906">
    <property type="component" value="Chromosome 1"/>
</dbReference>
<evidence type="ECO:0000256" key="2">
    <source>
        <dbReference type="ARBA" id="ARBA00008639"/>
    </source>
</evidence>
<reference evidence="5 6" key="1">
    <citation type="journal article" date="2007" name="Science">
        <title>The Chlamydomonas genome reveals the evolution of key animal and plant functions.</title>
        <authorList>
            <person name="Merchant S.S."/>
            <person name="Prochnik S.E."/>
            <person name="Vallon O."/>
            <person name="Harris E.H."/>
            <person name="Karpowicz S.J."/>
            <person name="Witman G.B."/>
            <person name="Terry A."/>
            <person name="Salamov A."/>
            <person name="Fritz-Laylin L.K."/>
            <person name="Marechal-Drouard L."/>
            <person name="Marshall W.F."/>
            <person name="Qu L.H."/>
            <person name="Nelson D.R."/>
            <person name="Sanderfoot A.A."/>
            <person name="Spalding M.H."/>
            <person name="Kapitonov V.V."/>
            <person name="Ren Q."/>
            <person name="Ferris P."/>
            <person name="Lindquist E."/>
            <person name="Shapiro H."/>
            <person name="Lucas S.M."/>
            <person name="Grimwood J."/>
            <person name="Schmutz J."/>
            <person name="Cardol P."/>
            <person name="Cerutti H."/>
            <person name="Chanfreau G."/>
            <person name="Chen C.L."/>
            <person name="Cognat V."/>
            <person name="Croft M.T."/>
            <person name="Dent R."/>
            <person name="Dutcher S."/>
            <person name="Fernandez E."/>
            <person name="Fukuzawa H."/>
            <person name="Gonzalez-Ballester D."/>
            <person name="Gonzalez-Halphen D."/>
            <person name="Hallmann A."/>
            <person name="Hanikenne M."/>
            <person name="Hippler M."/>
            <person name="Inwood W."/>
            <person name="Jabbari K."/>
            <person name="Kalanon M."/>
            <person name="Kuras R."/>
            <person name="Lefebvre P.A."/>
            <person name="Lemaire S.D."/>
            <person name="Lobanov A.V."/>
            <person name="Lohr M."/>
            <person name="Manuell A."/>
            <person name="Meier I."/>
            <person name="Mets L."/>
            <person name="Mittag M."/>
            <person name="Mittelmeier T."/>
            <person name="Moroney J.V."/>
            <person name="Moseley J."/>
            <person name="Napoli C."/>
            <person name="Nedelcu A.M."/>
            <person name="Niyogi K."/>
            <person name="Novoselov S.V."/>
            <person name="Paulsen I.T."/>
            <person name="Pazour G."/>
            <person name="Purton S."/>
            <person name="Ral J.P."/>
            <person name="Riano-Pachon D.M."/>
            <person name="Riekhof W."/>
            <person name="Rymarquis L."/>
            <person name="Schroda M."/>
            <person name="Stern D."/>
            <person name="Umen J."/>
            <person name="Willows R."/>
            <person name="Wilson N."/>
            <person name="Zimmer S.L."/>
            <person name="Allmer J."/>
            <person name="Balk J."/>
            <person name="Bisova K."/>
            <person name="Chen C.J."/>
            <person name="Elias M."/>
            <person name="Gendler K."/>
            <person name="Hauser C."/>
            <person name="Lamb M.R."/>
            <person name="Ledford H."/>
            <person name="Long J.C."/>
            <person name="Minagawa J."/>
            <person name="Page M.D."/>
            <person name="Pan J."/>
            <person name="Pootakham W."/>
            <person name="Roje S."/>
            <person name="Rose A."/>
            <person name="Stahlberg E."/>
            <person name="Terauchi A.M."/>
            <person name="Yang P."/>
            <person name="Ball S."/>
            <person name="Bowler C."/>
            <person name="Dieckmann C.L."/>
            <person name="Gladyshev V.N."/>
            <person name="Green P."/>
            <person name="Jorgensen R."/>
            <person name="Mayfield S."/>
            <person name="Mueller-Roeber B."/>
            <person name="Rajamani S."/>
            <person name="Sayre R.T."/>
            <person name="Brokstein P."/>
            <person name="Dubchak I."/>
            <person name="Goodstein D."/>
            <person name="Hornick L."/>
            <person name="Huang Y.W."/>
            <person name="Jhaveri J."/>
            <person name="Luo Y."/>
            <person name="Martinez D."/>
            <person name="Ngau W.C."/>
            <person name="Otillar B."/>
            <person name="Poliakov A."/>
            <person name="Porter A."/>
            <person name="Szajkowski L."/>
            <person name="Werner G."/>
            <person name="Zhou K."/>
            <person name="Grigoriev I.V."/>
            <person name="Rokhsar D.S."/>
            <person name="Grossman A.R."/>
        </authorList>
    </citation>
    <scope>NUCLEOTIDE SEQUENCE [LARGE SCALE GENOMIC DNA]</scope>
    <source>
        <strain evidence="6">CC-503</strain>
    </source>
</reference>
<dbReference type="GO" id="GO:0019148">
    <property type="term" value="F:D-cysteine desulfhydrase activity"/>
    <property type="evidence" value="ECO:0000318"/>
    <property type="project" value="GO_Central"/>
</dbReference>
<keyword evidence="3" id="KW-0663">Pyridoxal phosphate</keyword>
<feature type="domain" description="Tryptophan synthase beta chain-like PALP" evidence="4">
    <location>
        <begin position="91"/>
        <end position="196"/>
    </location>
</feature>
<evidence type="ECO:0000259" key="4">
    <source>
        <dbReference type="Pfam" id="PF00291"/>
    </source>
</evidence>
<dbReference type="PaxDb" id="3055-EDP09334"/>
<evidence type="ECO:0000313" key="6">
    <source>
        <dbReference type="Proteomes" id="UP000006906"/>
    </source>
</evidence>
<dbReference type="KEGG" id="cre:CHLRE_01g031850v5"/>
<dbReference type="ExpressionAtlas" id="A0A2K3E6T7">
    <property type="expression patterns" value="baseline and differential"/>
</dbReference>
<dbReference type="InterPro" id="IPR036052">
    <property type="entry name" value="TrpB-like_PALP_sf"/>
</dbReference>
<dbReference type="InterPro" id="IPR001926">
    <property type="entry name" value="TrpB-like_PALP"/>
</dbReference>
<dbReference type="OMA" id="WEVYAVM"/>
<dbReference type="SUPFAM" id="SSF53686">
    <property type="entry name" value="Tryptophan synthase beta subunit-like PLP-dependent enzymes"/>
    <property type="match status" value="1"/>
</dbReference>
<accession>A0A2K3E6T7</accession>
<proteinExistence type="inferred from homology"/>